<evidence type="ECO:0000313" key="3">
    <source>
        <dbReference type="Proteomes" id="UP000187209"/>
    </source>
</evidence>
<feature type="region of interest" description="Disordered" evidence="1">
    <location>
        <begin position="216"/>
        <end position="237"/>
    </location>
</feature>
<name>A0A1R2BA09_9CILI</name>
<dbReference type="OrthoDB" id="307342at2759"/>
<reference evidence="2 3" key="1">
    <citation type="submission" date="2016-11" db="EMBL/GenBank/DDBJ databases">
        <title>The macronuclear genome of Stentor coeruleus: a giant cell with tiny introns.</title>
        <authorList>
            <person name="Slabodnick M."/>
            <person name="Ruby J.G."/>
            <person name="Reiff S.B."/>
            <person name="Swart E.C."/>
            <person name="Gosai S."/>
            <person name="Prabakaran S."/>
            <person name="Witkowska E."/>
            <person name="Larue G.E."/>
            <person name="Fisher S."/>
            <person name="Freeman R.M."/>
            <person name="Gunawardena J."/>
            <person name="Chu W."/>
            <person name="Stover N.A."/>
            <person name="Gregory B.D."/>
            <person name="Nowacki M."/>
            <person name="Derisi J."/>
            <person name="Roy S.W."/>
            <person name="Marshall W.F."/>
            <person name="Sood P."/>
        </authorList>
    </citation>
    <scope>NUCLEOTIDE SEQUENCE [LARGE SCALE GENOMIC DNA]</scope>
    <source>
        <strain evidence="2">WM001</strain>
    </source>
</reference>
<comment type="caution">
    <text evidence="2">The sequence shown here is derived from an EMBL/GenBank/DDBJ whole genome shotgun (WGS) entry which is preliminary data.</text>
</comment>
<dbReference type="Proteomes" id="UP000187209">
    <property type="component" value="Unassembled WGS sequence"/>
</dbReference>
<sequence length="237" mass="27434">MAASTFLASSYLKTTPINPRDFMVWTSQNQYRTSTLDMSFKAPARPKEYVIPGYAGFVPGIADSPLEKSHTWTSKEQLNRDKYLPERTIENFPNRPQSTKKILGRVGGGLEDEYHTISRFHGKTTIPMTHPNIQDNNWITSSSFSYVNQEELRKRIYRKTSYNPTKSSKVSKRPKTTASGFVQNSTLFDGHGWLPIEKLHGDMTVSEYRTRYNPEVPFHPRKHRPNLRKMRARSQVY</sequence>
<evidence type="ECO:0000256" key="1">
    <source>
        <dbReference type="SAM" id="MobiDB-lite"/>
    </source>
</evidence>
<keyword evidence="3" id="KW-1185">Reference proteome</keyword>
<dbReference type="EMBL" id="MPUH01000807">
    <property type="protein sequence ID" value="OMJ73633.1"/>
    <property type="molecule type" value="Genomic_DNA"/>
</dbReference>
<protein>
    <submittedName>
        <fullName evidence="2">Uncharacterized protein</fullName>
    </submittedName>
</protein>
<gene>
    <name evidence="2" type="ORF">SteCoe_27620</name>
</gene>
<organism evidence="2 3">
    <name type="scientific">Stentor coeruleus</name>
    <dbReference type="NCBI Taxonomy" id="5963"/>
    <lineage>
        <taxon>Eukaryota</taxon>
        <taxon>Sar</taxon>
        <taxon>Alveolata</taxon>
        <taxon>Ciliophora</taxon>
        <taxon>Postciliodesmatophora</taxon>
        <taxon>Heterotrichea</taxon>
        <taxon>Heterotrichida</taxon>
        <taxon>Stentoridae</taxon>
        <taxon>Stentor</taxon>
    </lineage>
</organism>
<evidence type="ECO:0000313" key="2">
    <source>
        <dbReference type="EMBL" id="OMJ73633.1"/>
    </source>
</evidence>
<proteinExistence type="predicted"/>
<feature type="compositionally biased region" description="Basic residues" evidence="1">
    <location>
        <begin position="219"/>
        <end position="237"/>
    </location>
</feature>
<accession>A0A1R2BA09</accession>
<dbReference type="AlphaFoldDB" id="A0A1R2BA09"/>